<evidence type="ECO:0000313" key="1">
    <source>
        <dbReference type="EMBL" id="JAD35503.1"/>
    </source>
</evidence>
<proteinExistence type="predicted"/>
<dbReference type="AlphaFoldDB" id="A0A0A8ZCT5"/>
<reference evidence="1" key="2">
    <citation type="journal article" date="2015" name="Data Brief">
        <title>Shoot transcriptome of the giant reed, Arundo donax.</title>
        <authorList>
            <person name="Barrero R.A."/>
            <person name="Guerrero F.D."/>
            <person name="Moolhuijzen P."/>
            <person name="Goolsby J.A."/>
            <person name="Tidwell J."/>
            <person name="Bellgard S.E."/>
            <person name="Bellgard M.I."/>
        </authorList>
    </citation>
    <scope>NUCLEOTIDE SEQUENCE</scope>
    <source>
        <tissue evidence="1">Shoot tissue taken approximately 20 cm above the soil surface</tissue>
    </source>
</reference>
<accession>A0A0A8ZCT5</accession>
<name>A0A0A8ZCT5_ARUDO</name>
<sequence>MLCCHHHVLSIPSALVQTLTINHTNVSKLVL</sequence>
<organism evidence="1">
    <name type="scientific">Arundo donax</name>
    <name type="common">Giant reed</name>
    <name type="synonym">Donax arundinaceus</name>
    <dbReference type="NCBI Taxonomy" id="35708"/>
    <lineage>
        <taxon>Eukaryota</taxon>
        <taxon>Viridiplantae</taxon>
        <taxon>Streptophyta</taxon>
        <taxon>Embryophyta</taxon>
        <taxon>Tracheophyta</taxon>
        <taxon>Spermatophyta</taxon>
        <taxon>Magnoliopsida</taxon>
        <taxon>Liliopsida</taxon>
        <taxon>Poales</taxon>
        <taxon>Poaceae</taxon>
        <taxon>PACMAD clade</taxon>
        <taxon>Arundinoideae</taxon>
        <taxon>Arundineae</taxon>
        <taxon>Arundo</taxon>
    </lineage>
</organism>
<dbReference type="EMBL" id="GBRH01262392">
    <property type="protein sequence ID" value="JAD35503.1"/>
    <property type="molecule type" value="Transcribed_RNA"/>
</dbReference>
<protein>
    <submittedName>
        <fullName evidence="1">Uncharacterized protein</fullName>
    </submittedName>
</protein>
<reference evidence="1" key="1">
    <citation type="submission" date="2014-09" db="EMBL/GenBank/DDBJ databases">
        <authorList>
            <person name="Magalhaes I.L.F."/>
            <person name="Oliveira U."/>
            <person name="Santos F.R."/>
            <person name="Vidigal T.H.D.A."/>
            <person name="Brescovit A.D."/>
            <person name="Santos A.J."/>
        </authorList>
    </citation>
    <scope>NUCLEOTIDE SEQUENCE</scope>
    <source>
        <tissue evidence="1">Shoot tissue taken approximately 20 cm above the soil surface</tissue>
    </source>
</reference>